<reference evidence="1" key="1">
    <citation type="submission" date="2011-02" db="EMBL/GenBank/DDBJ databases">
        <title>The genome of the leaf-cutting ant Acromyrmex echinatior suggests key adaptations to social evolution and fungus farming.</title>
        <authorList>
            <person name="Nygaard S."/>
            <person name="Zhang G."/>
        </authorList>
    </citation>
    <scope>NUCLEOTIDE SEQUENCE</scope>
</reference>
<evidence type="ECO:0000313" key="2">
    <source>
        <dbReference type="Proteomes" id="UP000007755"/>
    </source>
</evidence>
<dbReference type="AlphaFoldDB" id="F4WD32"/>
<dbReference type="Proteomes" id="UP000007755">
    <property type="component" value="Unassembled WGS sequence"/>
</dbReference>
<sequence>MMKEEGPSTPSSRILVIFIFVFRYLRYYQVQKWLGYELNPEDWRWIMITNILEPIQTFLSTPDIFVKFDFLQLLQRLWSKLWLQENGLH</sequence>
<evidence type="ECO:0000313" key="1">
    <source>
        <dbReference type="EMBL" id="EGI67889.1"/>
    </source>
</evidence>
<keyword evidence="2" id="KW-1185">Reference proteome</keyword>
<dbReference type="EMBL" id="GL888082">
    <property type="protein sequence ID" value="EGI67889.1"/>
    <property type="molecule type" value="Genomic_DNA"/>
</dbReference>
<accession>F4WD32</accession>
<dbReference type="InParanoid" id="F4WD32"/>
<gene>
    <name evidence="1" type="ORF">G5I_03478</name>
</gene>
<protein>
    <submittedName>
        <fullName evidence="1">Uncharacterized protein</fullName>
    </submittedName>
</protein>
<organism evidence="2">
    <name type="scientific">Acromyrmex echinatior</name>
    <name type="common">Panamanian leafcutter ant</name>
    <name type="synonym">Acromyrmex octospinosus echinatior</name>
    <dbReference type="NCBI Taxonomy" id="103372"/>
    <lineage>
        <taxon>Eukaryota</taxon>
        <taxon>Metazoa</taxon>
        <taxon>Ecdysozoa</taxon>
        <taxon>Arthropoda</taxon>
        <taxon>Hexapoda</taxon>
        <taxon>Insecta</taxon>
        <taxon>Pterygota</taxon>
        <taxon>Neoptera</taxon>
        <taxon>Endopterygota</taxon>
        <taxon>Hymenoptera</taxon>
        <taxon>Apocrita</taxon>
        <taxon>Aculeata</taxon>
        <taxon>Formicoidea</taxon>
        <taxon>Formicidae</taxon>
        <taxon>Myrmicinae</taxon>
        <taxon>Acromyrmex</taxon>
    </lineage>
</organism>
<name>F4WD32_ACREC</name>
<proteinExistence type="predicted"/>